<gene>
    <name evidence="10" type="ORF">G4D61_03470</name>
</gene>
<reference evidence="10 11" key="1">
    <citation type="submission" date="2020-02" db="EMBL/GenBank/DDBJ databases">
        <authorList>
            <person name="Feng H."/>
        </authorList>
    </citation>
    <scope>NUCLEOTIDE SEQUENCE [LARGE SCALE GENOMIC DNA]</scope>
    <source>
        <strain evidence="10 11">Gsoil 114</strain>
    </source>
</reference>
<keyword evidence="5 8" id="KW-0812">Transmembrane</keyword>
<evidence type="ECO:0000256" key="8">
    <source>
        <dbReference type="SAM" id="Phobius"/>
    </source>
</evidence>
<feature type="domain" description="ABC transmembrane type-2" evidence="9">
    <location>
        <begin position="150"/>
        <end position="374"/>
    </location>
</feature>
<feature type="transmembrane region" description="Helical" evidence="8">
    <location>
        <begin position="187"/>
        <end position="206"/>
    </location>
</feature>
<feature type="transmembrane region" description="Helical" evidence="8">
    <location>
        <begin position="262"/>
        <end position="286"/>
    </location>
</feature>
<keyword evidence="4" id="KW-1003">Cell membrane</keyword>
<feature type="transmembrane region" description="Helical" evidence="8">
    <location>
        <begin position="298"/>
        <end position="314"/>
    </location>
</feature>
<comment type="subcellular location">
    <subcellularLocation>
        <location evidence="1">Cell membrane</location>
        <topology evidence="1">Multi-pass membrane protein</topology>
    </subcellularLocation>
</comment>
<dbReference type="InterPro" id="IPR047817">
    <property type="entry name" value="ABC2_TM_bact-type"/>
</dbReference>
<evidence type="ECO:0000313" key="10">
    <source>
        <dbReference type="EMBL" id="NEY19028.1"/>
    </source>
</evidence>
<keyword evidence="6 8" id="KW-1133">Transmembrane helix</keyword>
<dbReference type="Pfam" id="PF12698">
    <property type="entry name" value="ABC2_membrane_3"/>
    <property type="match status" value="1"/>
</dbReference>
<feature type="transmembrane region" description="Helical" evidence="8">
    <location>
        <begin position="349"/>
        <end position="369"/>
    </location>
</feature>
<evidence type="ECO:0000256" key="7">
    <source>
        <dbReference type="ARBA" id="ARBA00023136"/>
    </source>
</evidence>
<evidence type="ECO:0000256" key="4">
    <source>
        <dbReference type="ARBA" id="ARBA00022475"/>
    </source>
</evidence>
<dbReference type="Gene3D" id="3.40.1710.10">
    <property type="entry name" value="abc type-2 transporter like domain"/>
    <property type="match status" value="1"/>
</dbReference>
<dbReference type="PROSITE" id="PS51012">
    <property type="entry name" value="ABC_TM2"/>
    <property type="match status" value="1"/>
</dbReference>
<dbReference type="EMBL" id="JAAIWK010000003">
    <property type="protein sequence ID" value="NEY19028.1"/>
    <property type="molecule type" value="Genomic_DNA"/>
</dbReference>
<reference evidence="10 11" key="2">
    <citation type="submission" date="2020-03" db="EMBL/GenBank/DDBJ databases">
        <title>Bacillus aquiflavi sp. nov., isolated from yellow water of strong flavor Chinese baijiu in Yibin region of China.</title>
        <authorList>
            <person name="Xie J."/>
        </authorList>
    </citation>
    <scope>NUCLEOTIDE SEQUENCE [LARGE SCALE GENOMIC DNA]</scope>
    <source>
        <strain evidence="10 11">Gsoil 114</strain>
    </source>
</reference>
<evidence type="ECO:0000256" key="2">
    <source>
        <dbReference type="ARBA" id="ARBA00007783"/>
    </source>
</evidence>
<evidence type="ECO:0000259" key="9">
    <source>
        <dbReference type="PROSITE" id="PS51012"/>
    </source>
</evidence>
<comment type="similarity">
    <text evidence="2">Belongs to the ABC-2 integral membrane protein family.</text>
</comment>
<evidence type="ECO:0000256" key="3">
    <source>
        <dbReference type="ARBA" id="ARBA00022448"/>
    </source>
</evidence>
<comment type="caution">
    <text evidence="10">The sequence shown here is derived from an EMBL/GenBank/DDBJ whole genome shotgun (WGS) entry which is preliminary data.</text>
</comment>
<proteinExistence type="inferred from homology"/>
<accession>A0A6M0P6X6</accession>
<keyword evidence="7 8" id="KW-0472">Membrane</keyword>
<dbReference type="AlphaFoldDB" id="A0A6M0P6X6"/>
<keyword evidence="3" id="KW-0813">Transport</keyword>
<feature type="transmembrane region" description="Helical" evidence="8">
    <location>
        <begin position="227"/>
        <end position="250"/>
    </location>
</feature>
<dbReference type="RefSeq" id="WP_163173237.1">
    <property type="nucleotide sequence ID" value="NZ_JAAIWK010000003.1"/>
</dbReference>
<dbReference type="GO" id="GO:0140359">
    <property type="term" value="F:ABC-type transporter activity"/>
    <property type="evidence" value="ECO:0007669"/>
    <property type="project" value="InterPro"/>
</dbReference>
<dbReference type="Proteomes" id="UP000476934">
    <property type="component" value="Unassembled WGS sequence"/>
</dbReference>
<evidence type="ECO:0000313" key="11">
    <source>
        <dbReference type="Proteomes" id="UP000476934"/>
    </source>
</evidence>
<evidence type="ECO:0000256" key="6">
    <source>
        <dbReference type="ARBA" id="ARBA00022989"/>
    </source>
</evidence>
<protein>
    <submittedName>
        <fullName evidence="10">ABC transporter permease</fullName>
    </submittedName>
</protein>
<organism evidence="10 11">
    <name type="scientific">Heyndrickxia ginsengihumi</name>
    <dbReference type="NCBI Taxonomy" id="363870"/>
    <lineage>
        <taxon>Bacteria</taxon>
        <taxon>Bacillati</taxon>
        <taxon>Bacillota</taxon>
        <taxon>Bacilli</taxon>
        <taxon>Bacillales</taxon>
        <taxon>Bacillaceae</taxon>
        <taxon>Heyndrickxia</taxon>
    </lineage>
</organism>
<evidence type="ECO:0000256" key="5">
    <source>
        <dbReference type="ARBA" id="ARBA00022692"/>
    </source>
</evidence>
<dbReference type="PANTHER" id="PTHR30294">
    <property type="entry name" value="MEMBRANE COMPONENT OF ABC TRANSPORTER YHHJ-RELATED"/>
    <property type="match status" value="1"/>
</dbReference>
<feature type="transmembrane region" description="Helical" evidence="8">
    <location>
        <begin position="21"/>
        <end position="40"/>
    </location>
</feature>
<sequence>MREVLWLVQNTLRIFFKKKKNIIFFLIMPLVGIFIAFLAYGGDQKSVLHIGIVNDDHGKIAADTVQFLQQTKNVKVTEIHDSQVHGKITSGSLDCVVKLDKGFSSSVLNGNPGNIKIISIRGADVTTFVKANLYQFIDNIVSLSKVANGDQHKFSIMYQHFTDANFKLNTHSLADTSKNNNMSYQSIGFLLLIMLISAGNMSEMILSEKENRTYLRLLSAPINARMYILSNTIVNLIIMIIQVLLTLLMMTKIFHITMNIPAWEALIILFLFALIAIAISLMVVAFSSSRASASSLQTLIYVPTCMIAGCYWPAEIMPKPLQKIADFLPQRWVLETLTKLQEGHTFSSLYMNLIILFSFAAAFLLIAIYRFSRNNNARNFV</sequence>
<keyword evidence="11" id="KW-1185">Reference proteome</keyword>
<dbReference type="InterPro" id="IPR051449">
    <property type="entry name" value="ABC-2_transporter_component"/>
</dbReference>
<dbReference type="InterPro" id="IPR013525">
    <property type="entry name" value="ABC2_TM"/>
</dbReference>
<name>A0A6M0P6X6_9BACI</name>
<evidence type="ECO:0000256" key="1">
    <source>
        <dbReference type="ARBA" id="ARBA00004651"/>
    </source>
</evidence>
<dbReference type="PANTHER" id="PTHR30294:SF45">
    <property type="entry name" value="LINEARMYCIN RESISTANCE PERMEASE PROTEIN LNRN"/>
    <property type="match status" value="1"/>
</dbReference>
<dbReference type="GO" id="GO:0005886">
    <property type="term" value="C:plasma membrane"/>
    <property type="evidence" value="ECO:0007669"/>
    <property type="project" value="UniProtKB-SubCell"/>
</dbReference>